<name>A0A0J9ESD3_AJEDA</name>
<proteinExistence type="predicted"/>
<reference evidence="2" key="1">
    <citation type="submission" date="2010-03" db="EMBL/GenBank/DDBJ databases">
        <title>Annotation of Blastomyces dermatitidis strain ATCC 18188.</title>
        <authorList>
            <consortium name="The Broad Institute Genome Sequencing Platform"/>
            <consortium name="Broad Institute Genome Sequencing Center for Infectious Disease."/>
            <person name="Cuomo C."/>
            <person name="Klein B."/>
            <person name="Sullivan T."/>
            <person name="Heitman J."/>
            <person name="Young S."/>
            <person name="Zeng Q."/>
            <person name="Gargeya S."/>
            <person name="Alvarado L."/>
            <person name="Berlin A.M."/>
            <person name="Chapman S.B."/>
            <person name="Chen Z."/>
            <person name="Freedman E."/>
            <person name="Gellesch M."/>
            <person name="Goldberg J."/>
            <person name="Griggs A."/>
            <person name="Gujja S."/>
            <person name="Heilman E."/>
            <person name="Heiman D."/>
            <person name="Howarth C."/>
            <person name="Mehta T."/>
            <person name="Neiman D."/>
            <person name="Pearson M."/>
            <person name="Roberts A."/>
            <person name="Saif S."/>
            <person name="Shea T."/>
            <person name="Shenoy N."/>
            <person name="Sisk P."/>
            <person name="Stolte C."/>
            <person name="Sykes S."/>
            <person name="White J."/>
            <person name="Yandava C."/>
            <person name="Haas B."/>
            <person name="Nusbaum C."/>
            <person name="Birren B."/>
        </authorList>
    </citation>
    <scope>NUCLEOTIDE SEQUENCE</scope>
    <source>
        <strain evidence="2">ATCC 18188</strain>
    </source>
</reference>
<organism evidence="2">
    <name type="scientific">Ajellomyces dermatitidis (strain ATCC 18188 / CBS 674.68)</name>
    <name type="common">Blastomyces dermatitidis</name>
    <dbReference type="NCBI Taxonomy" id="653446"/>
    <lineage>
        <taxon>Eukaryota</taxon>
        <taxon>Fungi</taxon>
        <taxon>Dikarya</taxon>
        <taxon>Ascomycota</taxon>
        <taxon>Pezizomycotina</taxon>
        <taxon>Eurotiomycetes</taxon>
        <taxon>Eurotiomycetidae</taxon>
        <taxon>Onygenales</taxon>
        <taxon>Ajellomycetaceae</taxon>
        <taxon>Blastomyces</taxon>
    </lineage>
</organism>
<dbReference type="OrthoDB" id="4190386at2759"/>
<dbReference type="AlphaFoldDB" id="A0A0J9ESD3"/>
<sequence length="86" mass="10235">LTVSLSSLCKKASVQSLTNIITYLYCAKQLKKREILYTYLFSHFCYFCYICNNNFYLSMLKQYRVRVSKLQVLINFIKTEKISLTH</sequence>
<accession>A0A0J9ESD3</accession>
<gene>
    <name evidence="2" type="ORF">BDDG_13172</name>
</gene>
<keyword evidence="1" id="KW-0472">Membrane</keyword>
<dbReference type="Proteomes" id="UP000007802">
    <property type="component" value="Unassembled WGS sequence"/>
</dbReference>
<dbReference type="EMBL" id="GG749540">
    <property type="protein sequence ID" value="KMW68972.1"/>
    <property type="molecule type" value="Genomic_DNA"/>
</dbReference>
<evidence type="ECO:0000313" key="2">
    <source>
        <dbReference type="EMBL" id="KMW68972.1"/>
    </source>
</evidence>
<keyword evidence="1" id="KW-1133">Transmembrane helix</keyword>
<feature type="non-terminal residue" evidence="2">
    <location>
        <position position="1"/>
    </location>
</feature>
<keyword evidence="1" id="KW-0812">Transmembrane</keyword>
<protein>
    <submittedName>
        <fullName evidence="2">Uncharacterized protein</fullName>
    </submittedName>
</protein>
<feature type="non-terminal residue" evidence="2">
    <location>
        <position position="86"/>
    </location>
</feature>
<evidence type="ECO:0000256" key="1">
    <source>
        <dbReference type="SAM" id="Phobius"/>
    </source>
</evidence>
<feature type="transmembrane region" description="Helical" evidence="1">
    <location>
        <begin position="35"/>
        <end position="56"/>
    </location>
</feature>